<proteinExistence type="predicted"/>
<reference evidence="2" key="1">
    <citation type="journal article" date="2015" name="Nature">
        <title>Complex archaea that bridge the gap between prokaryotes and eukaryotes.</title>
        <authorList>
            <person name="Spang A."/>
            <person name="Saw J.H."/>
            <person name="Jorgensen S.L."/>
            <person name="Zaremba-Niedzwiedzka K."/>
            <person name="Martijn J."/>
            <person name="Lind A.E."/>
            <person name="van Eijk R."/>
            <person name="Schleper C."/>
            <person name="Guy L."/>
            <person name="Ettema T.J."/>
        </authorList>
    </citation>
    <scope>NUCLEOTIDE SEQUENCE</scope>
</reference>
<evidence type="ECO:0000313" key="2">
    <source>
        <dbReference type="EMBL" id="KKL57727.1"/>
    </source>
</evidence>
<comment type="caution">
    <text evidence="2">The sequence shown here is derived from an EMBL/GenBank/DDBJ whole genome shotgun (WGS) entry which is preliminary data.</text>
</comment>
<accession>A0A0F9G2X3</accession>
<dbReference type="EMBL" id="LAZR01030066">
    <property type="protein sequence ID" value="KKL57727.1"/>
    <property type="molecule type" value="Genomic_DNA"/>
</dbReference>
<protein>
    <submittedName>
        <fullName evidence="2">Uncharacterized protein</fullName>
    </submittedName>
</protein>
<sequence length="310" mass="37310">MRGKRLVWTPEQDDYLVSTHGTLSAKAQARHLHRPYPSVIFRRHELAALGRIDPGKRAYQRPWTEEEEEYLTDHYSDRSMAALCRRLRRSVSGINNHKKRLGVRRTDGFYTARSLGEVFHVDPKVVAWWVKQGWLTGKKAPYNQGIYRPWVFHEEEVRELIQERPWLFKYARMERHIFRSLVLEQWERDPWYTIKDAARRFNVSDEYLRGVALRGDIQTFQRQPEKKWSKRYVRKSEMERWLATRSSIGRQRQSQARRRTLWQKGKPQKVAMTWQLRCPRCDQPFRVESPPRMRGPQVMKEFGDSHQCET</sequence>
<evidence type="ECO:0000256" key="1">
    <source>
        <dbReference type="SAM" id="MobiDB-lite"/>
    </source>
</evidence>
<name>A0A0F9G2X3_9ZZZZ</name>
<organism evidence="2">
    <name type="scientific">marine sediment metagenome</name>
    <dbReference type="NCBI Taxonomy" id="412755"/>
    <lineage>
        <taxon>unclassified sequences</taxon>
        <taxon>metagenomes</taxon>
        <taxon>ecological metagenomes</taxon>
    </lineage>
</organism>
<feature type="region of interest" description="Disordered" evidence="1">
    <location>
        <begin position="287"/>
        <end position="310"/>
    </location>
</feature>
<feature type="compositionally biased region" description="Basic and acidic residues" evidence="1">
    <location>
        <begin position="301"/>
        <end position="310"/>
    </location>
</feature>
<dbReference type="AlphaFoldDB" id="A0A0F9G2X3"/>
<gene>
    <name evidence="2" type="ORF">LCGC14_2232510</name>
</gene>